<dbReference type="GO" id="GO:0016787">
    <property type="term" value="F:hydrolase activity"/>
    <property type="evidence" value="ECO:0007669"/>
    <property type="project" value="UniProtKB-KW"/>
</dbReference>
<dbReference type="CDD" id="cd00077">
    <property type="entry name" value="HDc"/>
    <property type="match status" value="1"/>
</dbReference>
<dbReference type="InterPro" id="IPR037522">
    <property type="entry name" value="HD_GYP_dom"/>
</dbReference>
<dbReference type="AlphaFoldDB" id="F6DPY1"/>
<dbReference type="HOGENOM" id="CLU_000445_92_1_9"/>
<feature type="domain" description="HD-GYP" evidence="1">
    <location>
        <begin position="107"/>
        <end position="303"/>
    </location>
</feature>
<dbReference type="eggNOG" id="COG2206">
    <property type="taxonomic scope" value="Bacteria"/>
</dbReference>
<gene>
    <name evidence="2" type="ordered locus">Desru_2593</name>
</gene>
<dbReference type="Gene3D" id="1.10.3210.10">
    <property type="entry name" value="Hypothetical protein af1432"/>
    <property type="match status" value="1"/>
</dbReference>
<organism evidence="2 3">
    <name type="scientific">Desulforamulus ruminis (strain ATCC 23193 / DSM 2154 / NCIMB 8452 / DL)</name>
    <name type="common">Desulfotomaculum ruminis</name>
    <dbReference type="NCBI Taxonomy" id="696281"/>
    <lineage>
        <taxon>Bacteria</taxon>
        <taxon>Bacillati</taxon>
        <taxon>Bacillota</taxon>
        <taxon>Clostridia</taxon>
        <taxon>Eubacteriales</taxon>
        <taxon>Peptococcaceae</taxon>
        <taxon>Desulforamulus</taxon>
    </lineage>
</organism>
<dbReference type="EMBL" id="CP002780">
    <property type="protein sequence ID" value="AEG60820.1"/>
    <property type="molecule type" value="Genomic_DNA"/>
</dbReference>
<dbReference type="SMART" id="SM00471">
    <property type="entry name" value="HDc"/>
    <property type="match status" value="1"/>
</dbReference>
<name>F6DPY1_DESRL</name>
<reference evidence="2 3" key="2">
    <citation type="journal article" date="2012" name="Stand. Genomic Sci.">
        <title>Complete genome sequence of the sulfate-reducing firmicute Desulfotomaculum ruminis type strain (DL(T)).</title>
        <authorList>
            <person name="Spring S."/>
            <person name="Visser M."/>
            <person name="Lu M."/>
            <person name="Copeland A."/>
            <person name="Lapidus A."/>
            <person name="Lucas S."/>
            <person name="Cheng J.F."/>
            <person name="Han C."/>
            <person name="Tapia R."/>
            <person name="Goodwin L.A."/>
            <person name="Pitluck S."/>
            <person name="Ivanova N."/>
            <person name="Land M."/>
            <person name="Hauser L."/>
            <person name="Larimer F."/>
            <person name="Rohde M."/>
            <person name="Goker M."/>
            <person name="Detter J.C."/>
            <person name="Kyrpides N.C."/>
            <person name="Woyke T."/>
            <person name="Schaap P.J."/>
            <person name="Plugge C.M."/>
            <person name="Muyzer G."/>
            <person name="Kuever J."/>
            <person name="Pereira I.A."/>
            <person name="Parshina S.N."/>
            <person name="Bernier-Latmani R."/>
            <person name="Stams A.J."/>
            <person name="Klenk H.P."/>
        </authorList>
    </citation>
    <scope>NUCLEOTIDE SEQUENCE [LARGE SCALE GENOMIC DNA]</scope>
    <source>
        <strain evidence="3">ATCC 23193 / DSM 2154 / NCIB 8452 / DL</strain>
    </source>
</reference>
<evidence type="ECO:0000313" key="3">
    <source>
        <dbReference type="Proteomes" id="UP000009234"/>
    </source>
</evidence>
<dbReference type="OrthoDB" id="9798833at2"/>
<evidence type="ECO:0000313" key="2">
    <source>
        <dbReference type="EMBL" id="AEG60820.1"/>
    </source>
</evidence>
<dbReference type="PROSITE" id="PS51832">
    <property type="entry name" value="HD_GYP"/>
    <property type="match status" value="1"/>
</dbReference>
<dbReference type="PANTHER" id="PTHR43155">
    <property type="entry name" value="CYCLIC DI-GMP PHOSPHODIESTERASE PA4108-RELATED"/>
    <property type="match status" value="1"/>
</dbReference>
<reference evidence="3" key="1">
    <citation type="submission" date="2011-05" db="EMBL/GenBank/DDBJ databases">
        <title>Complete sequence of Desulfotomaculum ruminis DSM 2154.</title>
        <authorList>
            <person name="Lucas S."/>
            <person name="Copeland A."/>
            <person name="Lapidus A."/>
            <person name="Cheng J.-F."/>
            <person name="Goodwin L."/>
            <person name="Pitluck S."/>
            <person name="Lu M."/>
            <person name="Detter J.C."/>
            <person name="Han C."/>
            <person name="Tapia R."/>
            <person name="Land M."/>
            <person name="Hauser L."/>
            <person name="Kyrpides N."/>
            <person name="Ivanova N."/>
            <person name="Mikhailova N."/>
            <person name="Pagani I."/>
            <person name="Stams A.J.M."/>
            <person name="Plugge C.M."/>
            <person name="Muyzer G."/>
            <person name="Kuever J."/>
            <person name="Parshina S.N."/>
            <person name="Ivanova A.E."/>
            <person name="Nazina T.N."/>
            <person name="Brambilla E."/>
            <person name="Spring S."/>
            <person name="Klenk H.-P."/>
            <person name="Woyke T."/>
        </authorList>
    </citation>
    <scope>NUCLEOTIDE SEQUENCE [LARGE SCALE GENOMIC DNA]</scope>
    <source>
        <strain evidence="3">ATCC 23193 / DSM 2154 / NCIB 8452 / DL</strain>
    </source>
</reference>
<keyword evidence="2" id="KW-0378">Hydrolase</keyword>
<dbReference type="RefSeq" id="WP_013842576.1">
    <property type="nucleotide sequence ID" value="NC_015589.1"/>
</dbReference>
<dbReference type="Pfam" id="PF13487">
    <property type="entry name" value="HD_5"/>
    <property type="match status" value="1"/>
</dbReference>
<dbReference type="STRING" id="696281.Desru_2593"/>
<dbReference type="Proteomes" id="UP000009234">
    <property type="component" value="Chromosome"/>
</dbReference>
<keyword evidence="3" id="KW-1185">Reference proteome</keyword>
<dbReference type="KEGG" id="dru:Desru_2593"/>
<proteinExistence type="predicted"/>
<dbReference type="InterPro" id="IPR003607">
    <property type="entry name" value="HD/PDEase_dom"/>
</dbReference>
<sequence length="365" mass="40624">MRRVRIFALEPGQKVGRTIYSSMGETLLEAGVTLTPKYINTLIKMGIPYIYIDDGLLTDMVVDDTVSLETRMAAVQQVKNILLETKESGRLVIKPEAIYSTVRNFTDQLLSNKSLMVNLVDLRTQDDYTFAHSVNVCILSLMVGITLNFSREALALLGIAALLHDLGKVNIPDRILNKPANLTPEEYEIMRKHTLYGYEIIQSAKGFDATTAVIALQHHECYDGSGYPQGISGEAFLEMAQIVGIADKFDALTANRIYRKAFPAHEAYEMCAASGNFLFKANIVKAFLQNIAAYPSGSLVELNTGEFAVVKDTPRGLSRFPDVRILYDRHRRPLPLFKEISLSKTVGLSIVKVLNEEEIRSLVGQ</sequence>
<protein>
    <submittedName>
        <fullName evidence="2">Metal-dependent phosphohydrolase HD sub domain protein</fullName>
    </submittedName>
</protein>
<accession>F6DPY1</accession>
<dbReference type="PANTHER" id="PTHR43155:SF2">
    <property type="entry name" value="CYCLIC DI-GMP PHOSPHODIESTERASE PA4108"/>
    <property type="match status" value="1"/>
</dbReference>
<evidence type="ECO:0000259" key="1">
    <source>
        <dbReference type="PROSITE" id="PS51832"/>
    </source>
</evidence>
<dbReference type="SUPFAM" id="SSF109604">
    <property type="entry name" value="HD-domain/PDEase-like"/>
    <property type="match status" value="1"/>
</dbReference>